<dbReference type="InterPro" id="IPR004873">
    <property type="entry name" value="BURP_dom"/>
</dbReference>
<evidence type="ECO:0000313" key="4">
    <source>
        <dbReference type="Proteomes" id="UP001141552"/>
    </source>
</evidence>
<name>A0A9Q0FFL7_9ROSI</name>
<keyword evidence="1" id="KW-0732">Signal</keyword>
<accession>A0A9Q0FFL7</accession>
<feature type="chain" id="PRO_5040415795" description="BURP domain-containing protein" evidence="1">
    <location>
        <begin position="25"/>
        <end position="285"/>
    </location>
</feature>
<evidence type="ECO:0000259" key="2">
    <source>
        <dbReference type="PROSITE" id="PS51277"/>
    </source>
</evidence>
<dbReference type="SMART" id="SM01045">
    <property type="entry name" value="BURP"/>
    <property type="match status" value="1"/>
</dbReference>
<feature type="domain" description="BURP" evidence="2">
    <location>
        <begin position="60"/>
        <end position="283"/>
    </location>
</feature>
<dbReference type="OrthoDB" id="1909293at2759"/>
<comment type="caution">
    <text evidence="3">The sequence shown here is derived from an EMBL/GenBank/DDBJ whole genome shotgun (WGS) entry which is preliminary data.</text>
</comment>
<dbReference type="PANTHER" id="PTHR31236:SF32">
    <property type="entry name" value="BURP DOMAIN PROTEIN USPL1-LIKE"/>
    <property type="match status" value="1"/>
</dbReference>
<reference evidence="3" key="1">
    <citation type="submission" date="2022-02" db="EMBL/GenBank/DDBJ databases">
        <authorList>
            <person name="Henning P.M."/>
            <person name="McCubbin A.G."/>
            <person name="Shore J.S."/>
        </authorList>
    </citation>
    <scope>NUCLEOTIDE SEQUENCE</scope>
    <source>
        <strain evidence="3">F60SS</strain>
        <tissue evidence="3">Leaves</tissue>
    </source>
</reference>
<dbReference type="InterPro" id="IPR044816">
    <property type="entry name" value="BURP"/>
</dbReference>
<organism evidence="3 4">
    <name type="scientific">Turnera subulata</name>
    <dbReference type="NCBI Taxonomy" id="218843"/>
    <lineage>
        <taxon>Eukaryota</taxon>
        <taxon>Viridiplantae</taxon>
        <taxon>Streptophyta</taxon>
        <taxon>Embryophyta</taxon>
        <taxon>Tracheophyta</taxon>
        <taxon>Spermatophyta</taxon>
        <taxon>Magnoliopsida</taxon>
        <taxon>eudicotyledons</taxon>
        <taxon>Gunneridae</taxon>
        <taxon>Pentapetalae</taxon>
        <taxon>rosids</taxon>
        <taxon>fabids</taxon>
        <taxon>Malpighiales</taxon>
        <taxon>Passifloraceae</taxon>
        <taxon>Turnera</taxon>
    </lineage>
</organism>
<keyword evidence="4" id="KW-1185">Reference proteome</keyword>
<gene>
    <name evidence="3" type="ORF">Tsubulata_003403</name>
</gene>
<dbReference type="Pfam" id="PF03181">
    <property type="entry name" value="BURP"/>
    <property type="match status" value="1"/>
</dbReference>
<sequence>MANQLASWSFLFHFLLLMCAQGNGSRVKIENNNIIRLPNTKEAHQDGHMHHMVHPSAKVFFTLKDLKIGSVIATSLPKLGSSKYPPLFTREKAESIPFSLKHLPYLLHLFSISPDSPQASAMEDALRQCESEPIRGETKFCATSLESMLDFVSDMIGQESRFQVLVTRHLADSSSSSSNSGLVKNYTIIEATKEMSPSKMVACHTTAYPYTIYLCHGQSGGNKVFKILLDGENGEKIEAVSVCHMDTSNWSPDHVSFMILGTHPGASEVCHFFPEEHLVWVPADP</sequence>
<reference evidence="3" key="2">
    <citation type="journal article" date="2023" name="Plants (Basel)">
        <title>Annotation of the Turnera subulata (Passifloraceae) Draft Genome Reveals the S-Locus Evolved after the Divergence of Turneroideae from Passifloroideae in a Stepwise Manner.</title>
        <authorList>
            <person name="Henning P.M."/>
            <person name="Roalson E.H."/>
            <person name="Mir W."/>
            <person name="McCubbin A.G."/>
            <person name="Shore J.S."/>
        </authorList>
    </citation>
    <scope>NUCLEOTIDE SEQUENCE</scope>
    <source>
        <strain evidence="3">F60SS</strain>
    </source>
</reference>
<dbReference type="AlphaFoldDB" id="A0A9Q0FFL7"/>
<dbReference type="EMBL" id="JAKUCV010005631">
    <property type="protein sequence ID" value="KAJ4830472.1"/>
    <property type="molecule type" value="Genomic_DNA"/>
</dbReference>
<evidence type="ECO:0000256" key="1">
    <source>
        <dbReference type="SAM" id="SignalP"/>
    </source>
</evidence>
<protein>
    <recommendedName>
        <fullName evidence="2">BURP domain-containing protein</fullName>
    </recommendedName>
</protein>
<feature type="signal peptide" evidence="1">
    <location>
        <begin position="1"/>
        <end position="24"/>
    </location>
</feature>
<evidence type="ECO:0000313" key="3">
    <source>
        <dbReference type="EMBL" id="KAJ4830472.1"/>
    </source>
</evidence>
<dbReference type="PANTHER" id="PTHR31236">
    <property type="entry name" value="BURP DOMAIN PROTEIN USPL1-LIKE"/>
    <property type="match status" value="1"/>
</dbReference>
<proteinExistence type="predicted"/>
<dbReference type="Proteomes" id="UP001141552">
    <property type="component" value="Unassembled WGS sequence"/>
</dbReference>
<dbReference type="PROSITE" id="PS51277">
    <property type="entry name" value="BURP"/>
    <property type="match status" value="1"/>
</dbReference>